<evidence type="ECO:0000313" key="2">
    <source>
        <dbReference type="Proteomes" id="UP000013111"/>
    </source>
</evidence>
<dbReference type="AlphaFoldDB" id="A0A831A2W5"/>
<organism evidence="1 2">
    <name type="scientific">Erwinia amylovora NBRC 12687 = CFBP 1232</name>
    <dbReference type="NCBI Taxonomy" id="1219359"/>
    <lineage>
        <taxon>Bacteria</taxon>
        <taxon>Pseudomonadati</taxon>
        <taxon>Pseudomonadota</taxon>
        <taxon>Gammaproteobacteria</taxon>
        <taxon>Enterobacterales</taxon>
        <taxon>Erwiniaceae</taxon>
        <taxon>Erwinia</taxon>
    </lineage>
</organism>
<accession>A0A831A2W5</accession>
<evidence type="ECO:0000313" key="1">
    <source>
        <dbReference type="EMBL" id="CCO93952.1"/>
    </source>
</evidence>
<reference evidence="1 2" key="1">
    <citation type="submission" date="2012-11" db="EMBL/GenBank/DDBJ databases">
        <authorList>
            <person name="Linke B."/>
        </authorList>
    </citation>
    <scope>NUCLEOTIDE SEQUENCE [LARGE SCALE GENOMIC DNA]</scope>
    <source>
        <strain evidence="2">CFBP 1232</strain>
    </source>
</reference>
<gene>
    <name evidence="1" type="ORF">BN437_2022</name>
</gene>
<reference evidence="1 2" key="2">
    <citation type="submission" date="2013-04" db="EMBL/GenBank/DDBJ databases">
        <title>Comparative genomics of 12 strains of Erwinia amylovora identifies a pan-genome with a large conserved core and provides insights into host specificity.</title>
        <authorList>
            <person name="Mann R.A."/>
            <person name="Smits T.H.M."/>
            <person name="Buehlmann A."/>
            <person name="Blom J."/>
            <person name="Goesmann A."/>
            <person name="Frey J.E."/>
            <person name="Plummer K.M."/>
            <person name="Beer S.V."/>
            <person name="Luck J."/>
            <person name="Duffy B."/>
            <person name="Rodoni B."/>
        </authorList>
    </citation>
    <scope>NUCLEOTIDE SEQUENCE [LARGE SCALE GENOMIC DNA]</scope>
    <source>
        <strain evidence="2">CFBP 1232</strain>
    </source>
</reference>
<dbReference type="EMBL" id="CAPB01000021">
    <property type="protein sequence ID" value="CCO93952.1"/>
    <property type="molecule type" value="Genomic_DNA"/>
</dbReference>
<sequence length="41" mass="4934">MMRRVLFCSTKQHHAQKKGKRIFLSYSLLYRGISFDMMRPA</sequence>
<dbReference type="Proteomes" id="UP000013111">
    <property type="component" value="Unassembled WGS sequence"/>
</dbReference>
<proteinExistence type="predicted"/>
<protein>
    <submittedName>
        <fullName evidence="1">Uncharacterized protein</fullName>
    </submittedName>
</protein>
<name>A0A831A2W5_ERWAM</name>
<comment type="caution">
    <text evidence="1">The sequence shown here is derived from an EMBL/GenBank/DDBJ whole genome shotgun (WGS) entry which is preliminary data.</text>
</comment>